<dbReference type="EMBL" id="CBSX010000123">
    <property type="protein sequence ID" value="CDH05969.1"/>
    <property type="molecule type" value="Genomic_DNA"/>
</dbReference>
<dbReference type="InterPro" id="IPR050107">
    <property type="entry name" value="ABC_carbohydrate_import_ATPase"/>
</dbReference>
<evidence type="ECO:0000313" key="3">
    <source>
        <dbReference type="EMBL" id="CDH05969.1"/>
    </source>
</evidence>
<evidence type="ECO:0000256" key="2">
    <source>
        <dbReference type="ARBA" id="ARBA00022840"/>
    </source>
</evidence>
<dbReference type="HOGENOM" id="CLU_2653657_0_0_6"/>
<dbReference type="PANTHER" id="PTHR43790:SF2">
    <property type="entry name" value="AUTOINDUCER 2 IMPORT ATP-BINDING PROTEIN LSRA"/>
    <property type="match status" value="1"/>
</dbReference>
<dbReference type="GO" id="GO:0005524">
    <property type="term" value="F:ATP binding"/>
    <property type="evidence" value="ECO:0007669"/>
    <property type="project" value="UniProtKB-KW"/>
</dbReference>
<protein>
    <submittedName>
        <fullName evidence="3">Uncharacterized protein</fullName>
    </submittedName>
</protein>
<dbReference type="Gene3D" id="3.40.50.300">
    <property type="entry name" value="P-loop containing nucleotide triphosphate hydrolases"/>
    <property type="match status" value="1"/>
</dbReference>
<dbReference type="PANTHER" id="PTHR43790">
    <property type="entry name" value="CARBOHYDRATE TRANSPORT ATP-BINDING PROTEIN MG119-RELATED"/>
    <property type="match status" value="1"/>
</dbReference>
<name>A0A077P579_XENBV</name>
<comment type="caution">
    <text evidence="3">The sequence shown here is derived from an EMBL/GenBank/DDBJ whole genome shotgun (WGS) entry which is preliminary data.</text>
</comment>
<accession>A0A077P579</accession>
<reference evidence="3" key="1">
    <citation type="submission" date="2013-07" db="EMBL/GenBank/DDBJ databases">
        <title>Sub-species coevolution in mutualistic symbiosis.</title>
        <authorList>
            <person name="Murfin K."/>
            <person name="Klassen J."/>
            <person name="Lee M."/>
            <person name="Forst S."/>
            <person name="Stock P."/>
            <person name="Goodrich-Blair H."/>
        </authorList>
    </citation>
    <scope>NUCLEOTIDE SEQUENCE [LARGE SCALE GENOMIC DNA]</scope>
    <source>
        <strain evidence="3">Oregonense</strain>
    </source>
</reference>
<keyword evidence="1" id="KW-0547">Nucleotide-binding</keyword>
<dbReference type="InterPro" id="IPR027417">
    <property type="entry name" value="P-loop_NTPase"/>
</dbReference>
<organism evidence="3">
    <name type="scientific">Xenorhabdus bovienii str. oregonense</name>
    <dbReference type="NCBI Taxonomy" id="1398202"/>
    <lineage>
        <taxon>Bacteria</taxon>
        <taxon>Pseudomonadati</taxon>
        <taxon>Pseudomonadota</taxon>
        <taxon>Gammaproteobacteria</taxon>
        <taxon>Enterobacterales</taxon>
        <taxon>Morganellaceae</taxon>
        <taxon>Xenorhabdus</taxon>
    </lineage>
</organism>
<dbReference type="SUPFAM" id="SSF52540">
    <property type="entry name" value="P-loop containing nucleoside triphosphate hydrolases"/>
    <property type="match status" value="1"/>
</dbReference>
<evidence type="ECO:0000256" key="1">
    <source>
        <dbReference type="ARBA" id="ARBA00022741"/>
    </source>
</evidence>
<keyword evidence="2" id="KW-0067">ATP-binding</keyword>
<dbReference type="AlphaFoldDB" id="A0A077P579"/>
<gene>
    <name evidence="3" type="ORF">XBO1_2090023</name>
</gene>
<sequence>MGIYLVPQEPLLFPSLFVQENILFRLPKHQVSKSRMQQLLNQLNCSMDLNTPAGNLNVADQQLVEIIRGLRRPRKT</sequence>
<proteinExistence type="predicted"/>
<dbReference type="Proteomes" id="UP000028483">
    <property type="component" value="Unassembled WGS sequence"/>
</dbReference>